<dbReference type="GO" id="GO:0016787">
    <property type="term" value="F:hydrolase activity"/>
    <property type="evidence" value="ECO:0007669"/>
    <property type="project" value="UniProtKB-KW"/>
</dbReference>
<feature type="chain" id="PRO_5046675855" evidence="3">
    <location>
        <begin position="28"/>
        <end position="357"/>
    </location>
</feature>
<dbReference type="InterPro" id="IPR029058">
    <property type="entry name" value="AB_hydrolase_fold"/>
</dbReference>
<feature type="compositionally biased region" description="Gly residues" evidence="2">
    <location>
        <begin position="234"/>
        <end position="247"/>
    </location>
</feature>
<comment type="caution">
    <text evidence="5">The sequence shown here is derived from an EMBL/GenBank/DDBJ whole genome shotgun (WGS) entry which is preliminary data.</text>
</comment>
<dbReference type="PANTHER" id="PTHR48081">
    <property type="entry name" value="AB HYDROLASE SUPERFAMILY PROTEIN C4A8.06C"/>
    <property type="match status" value="1"/>
</dbReference>
<organism evidence="5 6">
    <name type="scientific">Leucobacter albus</name>
    <dbReference type="NCBI Taxonomy" id="272210"/>
    <lineage>
        <taxon>Bacteria</taxon>
        <taxon>Bacillati</taxon>
        <taxon>Actinomycetota</taxon>
        <taxon>Actinomycetes</taxon>
        <taxon>Micrococcales</taxon>
        <taxon>Microbacteriaceae</taxon>
        <taxon>Leucobacter</taxon>
    </lineage>
</organism>
<feature type="domain" description="Alpha/beta hydrolase fold-3" evidence="4">
    <location>
        <begin position="278"/>
        <end position="327"/>
    </location>
</feature>
<gene>
    <name evidence="5" type="ORF">ACFQ3U_05275</name>
</gene>
<evidence type="ECO:0000313" key="6">
    <source>
        <dbReference type="Proteomes" id="UP001597181"/>
    </source>
</evidence>
<dbReference type="SUPFAM" id="SSF53474">
    <property type="entry name" value="alpha/beta-Hydrolases"/>
    <property type="match status" value="1"/>
</dbReference>
<reference evidence="6" key="1">
    <citation type="journal article" date="2019" name="Int. J. Syst. Evol. Microbiol.">
        <title>The Global Catalogue of Microorganisms (GCM) 10K type strain sequencing project: providing services to taxonomists for standard genome sequencing and annotation.</title>
        <authorList>
            <consortium name="The Broad Institute Genomics Platform"/>
            <consortium name="The Broad Institute Genome Sequencing Center for Infectious Disease"/>
            <person name="Wu L."/>
            <person name="Ma J."/>
        </authorList>
    </citation>
    <scope>NUCLEOTIDE SEQUENCE [LARGE SCALE GENOMIC DNA]</scope>
    <source>
        <strain evidence="6">CCUG 50213</strain>
    </source>
</reference>
<dbReference type="EMBL" id="JBHTLY010000002">
    <property type="protein sequence ID" value="MFD1201302.1"/>
    <property type="molecule type" value="Genomic_DNA"/>
</dbReference>
<keyword evidence="1 5" id="KW-0378">Hydrolase</keyword>
<dbReference type="PROSITE" id="PS51257">
    <property type="entry name" value="PROKAR_LIPOPROTEIN"/>
    <property type="match status" value="1"/>
</dbReference>
<evidence type="ECO:0000259" key="4">
    <source>
        <dbReference type="Pfam" id="PF07859"/>
    </source>
</evidence>
<feature type="domain" description="Alpha/beta hydrolase fold-3" evidence="4">
    <location>
        <begin position="82"/>
        <end position="225"/>
    </location>
</feature>
<keyword evidence="3" id="KW-0732">Signal</keyword>
<evidence type="ECO:0000313" key="5">
    <source>
        <dbReference type="EMBL" id="MFD1201302.1"/>
    </source>
</evidence>
<accession>A0ABW3TLW5</accession>
<feature type="signal peptide" evidence="3">
    <location>
        <begin position="1"/>
        <end position="27"/>
    </location>
</feature>
<dbReference type="InterPro" id="IPR013094">
    <property type="entry name" value="AB_hydrolase_3"/>
</dbReference>
<dbReference type="Pfam" id="PF07859">
    <property type="entry name" value="Abhydrolase_3"/>
    <property type="match status" value="2"/>
</dbReference>
<feature type="compositionally biased region" description="Low complexity" evidence="2">
    <location>
        <begin position="248"/>
        <end position="265"/>
    </location>
</feature>
<protein>
    <submittedName>
        <fullName evidence="5">Alpha/beta hydrolase</fullName>
    </submittedName>
</protein>
<evidence type="ECO:0000256" key="2">
    <source>
        <dbReference type="SAM" id="MobiDB-lite"/>
    </source>
</evidence>
<keyword evidence="6" id="KW-1185">Reference proteome</keyword>
<dbReference type="InterPro" id="IPR050300">
    <property type="entry name" value="GDXG_lipolytic_enzyme"/>
</dbReference>
<name>A0ABW3TLW5_9MICO</name>
<feature type="region of interest" description="Disordered" evidence="2">
    <location>
        <begin position="234"/>
        <end position="276"/>
    </location>
</feature>
<evidence type="ECO:0000256" key="1">
    <source>
        <dbReference type="ARBA" id="ARBA00022801"/>
    </source>
</evidence>
<dbReference type="RefSeq" id="WP_343957369.1">
    <property type="nucleotide sequence ID" value="NZ_BAAAKZ010000001.1"/>
</dbReference>
<dbReference type="Proteomes" id="UP001597181">
    <property type="component" value="Unassembled WGS sequence"/>
</dbReference>
<evidence type="ECO:0000256" key="3">
    <source>
        <dbReference type="SAM" id="SignalP"/>
    </source>
</evidence>
<dbReference type="Gene3D" id="3.40.50.1820">
    <property type="entry name" value="alpha/beta hydrolase"/>
    <property type="match status" value="1"/>
</dbReference>
<proteinExistence type="predicted"/>
<sequence>MRRSVAWLAPLAVGALLAVSACVPSEAEGDELVSNELQITELRVPGPAAERPVVGEINRVGSASVPVRAYEPARGVEPWATLVWSHGGSFVRGTLDWPEADWVSRGFAAAGLRVLSVDYVLASETVKAPALSNDVAAVLAWAGAEYPGPLVAGGASAGAQLTVLAAVDQRRRTPARPAEALLLEYPTLHRVQRADPQLADAVAALPEARRFRADRIAEMYDFYLGAGSAGAGSAGSGAGSAGSGAGSAGADSAGAGSAGSGADSSEPPPAVAGELPPETLALLPPTIIVNADADELRASGEEFAEQLAAAGVRVTATTEPGTVHGYLNRPEESAAARAQAAATIEHFVRELRGLLGA</sequence>